<dbReference type="RefSeq" id="WP_267991664.1">
    <property type="nucleotide sequence ID" value="NZ_JAPJZI010000001.1"/>
</dbReference>
<evidence type="ECO:0000313" key="4">
    <source>
        <dbReference type="Proteomes" id="UP001151234"/>
    </source>
</evidence>
<comment type="caution">
    <text evidence="3">The sequence shown here is derived from an EMBL/GenBank/DDBJ whole genome shotgun (WGS) entry which is preliminary data.</text>
</comment>
<keyword evidence="4" id="KW-1185">Reference proteome</keyword>
<evidence type="ECO:0000256" key="1">
    <source>
        <dbReference type="SAM" id="Phobius"/>
    </source>
</evidence>
<dbReference type="EMBL" id="JAPJZI010000001">
    <property type="protein sequence ID" value="MDA5400227.1"/>
    <property type="molecule type" value="Genomic_DNA"/>
</dbReference>
<proteinExistence type="predicted"/>
<evidence type="ECO:0000259" key="2">
    <source>
        <dbReference type="Pfam" id="PF07811"/>
    </source>
</evidence>
<feature type="transmembrane region" description="Helical" evidence="1">
    <location>
        <begin position="21"/>
        <end position="48"/>
    </location>
</feature>
<evidence type="ECO:0000313" key="3">
    <source>
        <dbReference type="EMBL" id="MDA5400227.1"/>
    </source>
</evidence>
<gene>
    <name evidence="3" type="ORF">OQ273_16730</name>
</gene>
<dbReference type="Pfam" id="PF07811">
    <property type="entry name" value="TadE"/>
    <property type="match status" value="1"/>
</dbReference>
<dbReference type="InterPro" id="IPR012495">
    <property type="entry name" value="TadE-like_dom"/>
</dbReference>
<feature type="domain" description="TadE-like" evidence="2">
    <location>
        <begin position="20"/>
        <end position="61"/>
    </location>
</feature>
<reference evidence="3" key="1">
    <citation type="submission" date="2022-11" db="EMBL/GenBank/DDBJ databases">
        <title>Draft genome sequence of Hoeflea poritis E7-10 and Hoeflea prorocentri PM5-8, separated from scleractinian coral Porites lutea and marine dinoflagellate.</title>
        <authorList>
            <person name="Zhang G."/>
            <person name="Wei Q."/>
            <person name="Cai L."/>
        </authorList>
    </citation>
    <scope>NUCLEOTIDE SEQUENCE</scope>
    <source>
        <strain evidence="3">PM5-8</strain>
    </source>
</reference>
<name>A0A9X3UJC6_9HYPH</name>
<keyword evidence="1" id="KW-0812">Transmembrane</keyword>
<protein>
    <submittedName>
        <fullName evidence="3">Pilus assembly protein</fullName>
    </submittedName>
</protein>
<keyword evidence="1" id="KW-0472">Membrane</keyword>
<sequence length="147" mass="16109">MFVRYNKGRKLKSFDQCISGVAAIELAIIFPVFIFLFAGLINFGYLIFLHHNMQDVAGDTLRSVIYGELDTSVAANKATDELDSLYGEFEVVVRENSSTNDITVTITADAKSSTLMPLPLVSADLLTNEIGVTVTSPRITQFNPANI</sequence>
<organism evidence="3 4">
    <name type="scientific">Hoeflea prorocentri</name>
    <dbReference type="NCBI Taxonomy" id="1922333"/>
    <lineage>
        <taxon>Bacteria</taxon>
        <taxon>Pseudomonadati</taxon>
        <taxon>Pseudomonadota</taxon>
        <taxon>Alphaproteobacteria</taxon>
        <taxon>Hyphomicrobiales</taxon>
        <taxon>Rhizobiaceae</taxon>
        <taxon>Hoeflea</taxon>
    </lineage>
</organism>
<dbReference type="Proteomes" id="UP001151234">
    <property type="component" value="Unassembled WGS sequence"/>
</dbReference>
<dbReference type="AlphaFoldDB" id="A0A9X3UJC6"/>
<accession>A0A9X3UJC6</accession>
<keyword evidence="1" id="KW-1133">Transmembrane helix</keyword>